<dbReference type="EMBL" id="LQPG01000039">
    <property type="protein sequence ID" value="ORW08047.1"/>
    <property type="molecule type" value="Genomic_DNA"/>
</dbReference>
<keyword evidence="2" id="KW-1185">Reference proteome</keyword>
<accession>A0A1X1YAB0</accession>
<proteinExistence type="predicted"/>
<dbReference type="RefSeq" id="WP_085266333.1">
    <property type="nucleotide sequence ID" value="NZ_LQPG01000039.1"/>
</dbReference>
<evidence type="ECO:0000313" key="2">
    <source>
        <dbReference type="Proteomes" id="UP000193866"/>
    </source>
</evidence>
<dbReference type="OrthoDB" id="4620468at2"/>
<organism evidence="1 2">
    <name type="scientific">Mycolicibacter longobardus</name>
    <dbReference type="NCBI Taxonomy" id="1108812"/>
    <lineage>
        <taxon>Bacteria</taxon>
        <taxon>Bacillati</taxon>
        <taxon>Actinomycetota</taxon>
        <taxon>Actinomycetes</taxon>
        <taxon>Mycobacteriales</taxon>
        <taxon>Mycobacteriaceae</taxon>
        <taxon>Mycolicibacter</taxon>
    </lineage>
</organism>
<protein>
    <recommendedName>
        <fullName evidence="3">Helix-turn-helix domain-containing protein</fullName>
    </recommendedName>
</protein>
<evidence type="ECO:0008006" key="3">
    <source>
        <dbReference type="Google" id="ProtNLM"/>
    </source>
</evidence>
<dbReference type="STRING" id="1108812.AWC16_20130"/>
<dbReference type="AlphaFoldDB" id="A0A1X1YAB0"/>
<evidence type="ECO:0000313" key="1">
    <source>
        <dbReference type="EMBL" id="ORW08047.1"/>
    </source>
</evidence>
<reference evidence="1 2" key="1">
    <citation type="submission" date="2016-01" db="EMBL/GenBank/DDBJ databases">
        <title>The new phylogeny of the genus Mycobacterium.</title>
        <authorList>
            <person name="Tarcisio F."/>
            <person name="Conor M."/>
            <person name="Antonella G."/>
            <person name="Elisabetta G."/>
            <person name="Giulia F.S."/>
            <person name="Sara T."/>
            <person name="Anna F."/>
            <person name="Clotilde B."/>
            <person name="Roberto B."/>
            <person name="Veronica D.S."/>
            <person name="Fabio R."/>
            <person name="Monica P."/>
            <person name="Olivier J."/>
            <person name="Enrico T."/>
            <person name="Nicola S."/>
        </authorList>
    </citation>
    <scope>NUCLEOTIDE SEQUENCE [LARGE SCALE GENOMIC DNA]</scope>
    <source>
        <strain evidence="1 2">DSM 45394</strain>
    </source>
</reference>
<comment type="caution">
    <text evidence="1">The sequence shown here is derived from an EMBL/GenBank/DDBJ whole genome shotgun (WGS) entry which is preliminary data.</text>
</comment>
<dbReference type="Proteomes" id="UP000193866">
    <property type="component" value="Unassembled WGS sequence"/>
</dbReference>
<gene>
    <name evidence="1" type="ORF">AWC16_20130</name>
</gene>
<name>A0A1X1YAB0_9MYCO</name>
<sequence length="166" mass="17822">MTHSLKYPPPGVETVPTSTDIVSLRAAARILGRDHRTVRAMIIKGTLRGGAEPQPQRLRWYVYRDALPASATPSPDPQIDDLTSVVADQAARILALEHNNRLLAGAVEDLLDGVEHYKAGAEAALTAAHHFEAAAAKYGDSLRAHRDALAQHMTPSNISALDIPPA</sequence>